<keyword evidence="1" id="KW-0812">Transmembrane</keyword>
<evidence type="ECO:0000313" key="2">
    <source>
        <dbReference type="EMBL" id="OAA84705.1"/>
    </source>
</evidence>
<dbReference type="AlphaFoldDB" id="A0A168MHP3"/>
<dbReference type="PATRIC" id="fig|1538.10.peg.2499"/>
<comment type="caution">
    <text evidence="2">The sequence shown here is derived from an EMBL/GenBank/DDBJ whole genome shotgun (WGS) entry which is preliminary data.</text>
</comment>
<keyword evidence="1" id="KW-1133">Transmembrane helix</keyword>
<dbReference type="EMBL" id="LITT01000035">
    <property type="protein sequence ID" value="OAA84705.1"/>
    <property type="molecule type" value="Genomic_DNA"/>
</dbReference>
<keyword evidence="1" id="KW-0472">Membrane</keyword>
<accession>A0A168MHP3</accession>
<sequence length="67" mass="8097">MYANREKKLKIIKLVLTISINLGLILCCVFIPLCAFWRKKDFMSYFFSMGLLLISIYAFYEYIERNW</sequence>
<dbReference type="Proteomes" id="UP000077407">
    <property type="component" value="Unassembled WGS sequence"/>
</dbReference>
<evidence type="ECO:0000313" key="3">
    <source>
        <dbReference type="Proteomes" id="UP000077407"/>
    </source>
</evidence>
<feature type="transmembrane region" description="Helical" evidence="1">
    <location>
        <begin position="44"/>
        <end position="63"/>
    </location>
</feature>
<proteinExistence type="predicted"/>
<reference evidence="2 3" key="1">
    <citation type="journal article" date="2015" name="Biotechnol. Bioeng.">
        <title>Genome sequence and phenotypic characterization of Caulobacter segnis.</title>
        <authorList>
            <person name="Patel S."/>
            <person name="Fletcher B."/>
            <person name="Scott D.C."/>
            <person name="Ely B."/>
        </authorList>
    </citation>
    <scope>NUCLEOTIDE SEQUENCE [LARGE SCALE GENOMIC DNA]</scope>
    <source>
        <strain evidence="2 3">ERI-2</strain>
    </source>
</reference>
<name>A0A168MHP3_9CLOT</name>
<gene>
    <name evidence="2" type="ORF">WY13_02604</name>
</gene>
<evidence type="ECO:0000256" key="1">
    <source>
        <dbReference type="SAM" id="Phobius"/>
    </source>
</evidence>
<organism evidence="2 3">
    <name type="scientific">Clostridium ljungdahlii</name>
    <dbReference type="NCBI Taxonomy" id="1538"/>
    <lineage>
        <taxon>Bacteria</taxon>
        <taxon>Bacillati</taxon>
        <taxon>Bacillota</taxon>
        <taxon>Clostridia</taxon>
        <taxon>Eubacteriales</taxon>
        <taxon>Clostridiaceae</taxon>
        <taxon>Clostridium</taxon>
    </lineage>
</organism>
<feature type="transmembrane region" description="Helical" evidence="1">
    <location>
        <begin position="12"/>
        <end position="38"/>
    </location>
</feature>
<protein>
    <submittedName>
        <fullName evidence="2">Uncharacterized protein</fullName>
    </submittedName>
</protein>